<evidence type="ECO:0000313" key="5">
    <source>
        <dbReference type="EMBL" id="MCY6485615.1"/>
    </source>
</evidence>
<dbReference type="CDD" id="cd16344">
    <property type="entry name" value="LMWPAP"/>
    <property type="match status" value="1"/>
</dbReference>
<dbReference type="InterPro" id="IPR036196">
    <property type="entry name" value="Ptyr_pPase_sf"/>
</dbReference>
<keyword evidence="6" id="KW-1185">Reference proteome</keyword>
<keyword evidence="3" id="KW-0904">Protein phosphatase</keyword>
<keyword evidence="2" id="KW-0378">Hydrolase</keyword>
<organism evidence="5 6">
    <name type="scientific">Clostridium aestuarii</name>
    <dbReference type="NCBI Taxonomy" id="338193"/>
    <lineage>
        <taxon>Bacteria</taxon>
        <taxon>Bacillati</taxon>
        <taxon>Bacillota</taxon>
        <taxon>Clostridia</taxon>
        <taxon>Eubacteriales</taxon>
        <taxon>Clostridiaceae</taxon>
        <taxon>Clostridium</taxon>
    </lineage>
</organism>
<dbReference type="EMBL" id="JAPQER010000008">
    <property type="protein sequence ID" value="MCY6485615.1"/>
    <property type="molecule type" value="Genomic_DNA"/>
</dbReference>
<evidence type="ECO:0000256" key="3">
    <source>
        <dbReference type="ARBA" id="ARBA00022912"/>
    </source>
</evidence>
<dbReference type="Gene3D" id="3.40.50.2300">
    <property type="match status" value="1"/>
</dbReference>
<dbReference type="InterPro" id="IPR050438">
    <property type="entry name" value="LMW_PTPase"/>
</dbReference>
<comment type="similarity">
    <text evidence="1">Belongs to the low molecular weight phosphotyrosine protein phosphatase family.</text>
</comment>
<evidence type="ECO:0000256" key="1">
    <source>
        <dbReference type="ARBA" id="ARBA00011063"/>
    </source>
</evidence>
<accession>A0ABT4D617</accession>
<dbReference type="Pfam" id="PF01451">
    <property type="entry name" value="LMWPc"/>
    <property type="match status" value="1"/>
</dbReference>
<protein>
    <submittedName>
        <fullName evidence="5">Low molecular weight protein arginine phosphatase</fullName>
    </submittedName>
</protein>
<reference evidence="5" key="1">
    <citation type="submission" date="2022-12" db="EMBL/GenBank/DDBJ databases">
        <authorList>
            <person name="Wang J."/>
        </authorList>
    </citation>
    <scope>NUCLEOTIDE SEQUENCE</scope>
    <source>
        <strain evidence="5">HY-45-18</strain>
    </source>
</reference>
<sequence length="151" mass="17320">MKVLFVCTGNTCRSCMAEVIFNQMSNLDNIEAYSAGIAVVQESKTSKYTAALIEDNFKINISNRKAIQFTKEMLEENDLILTMTSYIRNVLSENFPKYKNKIYTLNEYIELKEDINDPYGGDAEVYKKTFNMLKKSIELLLGKIREDNGIV</sequence>
<gene>
    <name evidence="5" type="ORF">OW763_14870</name>
</gene>
<dbReference type="InterPro" id="IPR017867">
    <property type="entry name" value="Tyr_phospatase_low_mol_wt"/>
</dbReference>
<evidence type="ECO:0000259" key="4">
    <source>
        <dbReference type="SMART" id="SM00226"/>
    </source>
</evidence>
<proteinExistence type="inferred from homology"/>
<dbReference type="InterPro" id="IPR023485">
    <property type="entry name" value="Ptyr_pPase"/>
</dbReference>
<evidence type="ECO:0000256" key="2">
    <source>
        <dbReference type="ARBA" id="ARBA00022801"/>
    </source>
</evidence>
<dbReference type="PANTHER" id="PTHR11717">
    <property type="entry name" value="LOW MOLECULAR WEIGHT PROTEIN TYROSINE PHOSPHATASE"/>
    <property type="match status" value="1"/>
</dbReference>
<evidence type="ECO:0000313" key="6">
    <source>
        <dbReference type="Proteomes" id="UP001078443"/>
    </source>
</evidence>
<dbReference type="SUPFAM" id="SSF52788">
    <property type="entry name" value="Phosphotyrosine protein phosphatases I"/>
    <property type="match status" value="1"/>
</dbReference>
<feature type="domain" description="Phosphotyrosine protein phosphatase I" evidence="4">
    <location>
        <begin position="1"/>
        <end position="143"/>
    </location>
</feature>
<name>A0ABT4D617_9CLOT</name>
<dbReference type="Proteomes" id="UP001078443">
    <property type="component" value="Unassembled WGS sequence"/>
</dbReference>
<comment type="caution">
    <text evidence="5">The sequence shown here is derived from an EMBL/GenBank/DDBJ whole genome shotgun (WGS) entry which is preliminary data.</text>
</comment>
<dbReference type="PRINTS" id="PR00719">
    <property type="entry name" value="LMWPTPASE"/>
</dbReference>
<dbReference type="RefSeq" id="WP_268042100.1">
    <property type="nucleotide sequence ID" value="NZ_JAPQER010000008.1"/>
</dbReference>
<dbReference type="PANTHER" id="PTHR11717:SF31">
    <property type="entry name" value="LOW MOLECULAR WEIGHT PROTEIN-TYROSINE-PHOSPHATASE ETP-RELATED"/>
    <property type="match status" value="1"/>
</dbReference>
<dbReference type="SMART" id="SM00226">
    <property type="entry name" value="LMWPc"/>
    <property type="match status" value="1"/>
</dbReference>